<dbReference type="Proteomes" id="UP001152888">
    <property type="component" value="Unassembled WGS sequence"/>
</dbReference>
<feature type="region of interest" description="Disordered" evidence="1">
    <location>
        <begin position="1"/>
        <end position="20"/>
    </location>
</feature>
<evidence type="ECO:0000256" key="1">
    <source>
        <dbReference type="SAM" id="MobiDB-lite"/>
    </source>
</evidence>
<evidence type="ECO:0000313" key="2">
    <source>
        <dbReference type="EMBL" id="CAH2017011.1"/>
    </source>
</evidence>
<dbReference type="AlphaFoldDB" id="A0A9P0VPJ4"/>
<accession>A0A9P0VPJ4</accession>
<keyword evidence="3" id="KW-1185">Reference proteome</keyword>
<organism evidence="2 3">
    <name type="scientific">Acanthoscelides obtectus</name>
    <name type="common">Bean weevil</name>
    <name type="synonym">Bruchus obtectus</name>
    <dbReference type="NCBI Taxonomy" id="200917"/>
    <lineage>
        <taxon>Eukaryota</taxon>
        <taxon>Metazoa</taxon>
        <taxon>Ecdysozoa</taxon>
        <taxon>Arthropoda</taxon>
        <taxon>Hexapoda</taxon>
        <taxon>Insecta</taxon>
        <taxon>Pterygota</taxon>
        <taxon>Neoptera</taxon>
        <taxon>Endopterygota</taxon>
        <taxon>Coleoptera</taxon>
        <taxon>Polyphaga</taxon>
        <taxon>Cucujiformia</taxon>
        <taxon>Chrysomeloidea</taxon>
        <taxon>Chrysomelidae</taxon>
        <taxon>Bruchinae</taxon>
        <taxon>Bruchini</taxon>
        <taxon>Acanthoscelides</taxon>
    </lineage>
</organism>
<comment type="caution">
    <text evidence="2">The sequence shown here is derived from an EMBL/GenBank/DDBJ whole genome shotgun (WGS) entry which is preliminary data.</text>
</comment>
<proteinExistence type="predicted"/>
<sequence>MTLSSGAGDISTAAASPVENFRGRSTPIAREFLCGRDSIGCSTRQLLCDGSGKESTRPAGDRGNLMFLRCLARVVAAPEKWLRRMHMSPLLVQKTPMNK</sequence>
<name>A0A9P0VPJ4_ACAOB</name>
<dbReference type="EMBL" id="CAKOFQ010009085">
    <property type="protein sequence ID" value="CAH2017011.1"/>
    <property type="molecule type" value="Genomic_DNA"/>
</dbReference>
<evidence type="ECO:0000313" key="3">
    <source>
        <dbReference type="Proteomes" id="UP001152888"/>
    </source>
</evidence>
<protein>
    <submittedName>
        <fullName evidence="2">Uncharacterized protein</fullName>
    </submittedName>
</protein>
<gene>
    <name evidence="2" type="ORF">ACAOBT_LOCUS35734</name>
</gene>
<reference evidence="2" key="1">
    <citation type="submission" date="2022-03" db="EMBL/GenBank/DDBJ databases">
        <authorList>
            <person name="Sayadi A."/>
        </authorList>
    </citation>
    <scope>NUCLEOTIDE SEQUENCE</scope>
</reference>